<dbReference type="GO" id="GO:0006260">
    <property type="term" value="P:DNA replication"/>
    <property type="evidence" value="ECO:0007669"/>
    <property type="project" value="UniProtKB-KW"/>
</dbReference>
<feature type="binding site" evidence="9">
    <location>
        <begin position="46"/>
        <end position="50"/>
    </location>
    <ligand>
        <name>NAD(+)</name>
        <dbReference type="ChEBI" id="CHEBI:57540"/>
    </ligand>
</feature>
<keyword evidence="8 9" id="KW-0234">DNA repair</keyword>
<evidence type="ECO:0000256" key="3">
    <source>
        <dbReference type="ARBA" id="ARBA00022705"/>
    </source>
</evidence>
<dbReference type="KEGG" id="ebh:BSEPE_0403"/>
<dbReference type="PIRSF" id="PIRSF001604">
    <property type="entry name" value="LigA"/>
    <property type="match status" value="1"/>
</dbReference>
<dbReference type="GO" id="GO:0006281">
    <property type="term" value="P:DNA repair"/>
    <property type="evidence" value="ECO:0007669"/>
    <property type="project" value="UniProtKB-KW"/>
</dbReference>
<gene>
    <name evidence="9 11" type="primary">ligA</name>
    <name evidence="11" type="ORF">BSEPE_0403</name>
</gene>
<dbReference type="Gene3D" id="3.40.50.10190">
    <property type="entry name" value="BRCT domain"/>
    <property type="match status" value="1"/>
</dbReference>
<dbReference type="SUPFAM" id="SSF50249">
    <property type="entry name" value="Nucleic acid-binding proteins"/>
    <property type="match status" value="1"/>
</dbReference>
<dbReference type="InterPro" id="IPR013840">
    <property type="entry name" value="DNAligase_N"/>
</dbReference>
<reference evidence="11 12" key="1">
    <citation type="journal article" date="2000" name="Mar. Ecol. Prog. Ser.">
        <title>Phylogenetic characterization of endosymbionts in three hydrothermal vent mussels: influence on host distributions.</title>
        <authorList>
            <person name="Fujiwara Y."/>
            <person name="Takai K."/>
            <person name="Uematsu K."/>
            <person name="Tsuchida S."/>
            <person name="Hunt J.C."/>
            <person name="Hashimoto J."/>
        </authorList>
    </citation>
    <scope>NUCLEOTIDE SEQUENCE [LARGE SCALE GENOMIC DNA]</scope>
    <source>
        <strain evidence="11 12">Myojin Knoll</strain>
    </source>
</reference>
<sequence length="631" mass="70030">MALSSAIIDQILHQKITPEDLSDEQLGQFCQTANLAYRAGEPIVSDNDYDFIYLAALKERAPSHSLFQSIEPEGQGFSEEKVLLPEIMLSTDKAYTWEEISKWIERLQKSAAVIGLADDKIQIKATAKLDGFAGYDDGTRLYTRGDGKKGSDISRVFERGLQVYNDAPRGQGAGEIVVKKSYFESHLSNDFEYPRNFQASLIKEKELGPLAKQAITDKAAVFVPFNQLPIWSGDINELSSHFDRIVKQVLQDIDFDVDGVVFEVTNENLKVEMGANRKFHRWQIAFKENIDKAKVKVLSVTPQVGRTGKITPVAELEPTLLSGATIHRATGHHYGLVKAQGLGAGAIIELTRSGLVIPKINKVLQSATPDIPTACPSCSESLQWESDFLICHNHQLCPAQVVGRMEWFFKVLANNDGFGIATIKKLYTHNIRKISQVYALDADALMAMGFGEKTSNNLVEQLKRSRSEQIEDWRFLAAFGVERLGMGNCENLLKSCPLTDIFSLDAQQIANIDGFAQLSAQSIIDGLVSIKAEFDLIFKQGFNLELTILKKDLAEFTHPLNGKKIIFTGKMSASRDEMKKHAKSIGIQVVSSVNAKTDYLVIGEKVGPKKIEAAKRLGVEILTEVEYLNLI</sequence>
<feature type="active site" description="N6-AMP-lysine intermediate" evidence="9">
    <location>
        <position position="128"/>
    </location>
</feature>
<dbReference type="STRING" id="1303921.BSEPE_0403"/>
<keyword evidence="5 9" id="KW-0227">DNA damage</keyword>
<evidence type="ECO:0000256" key="7">
    <source>
        <dbReference type="ARBA" id="ARBA00023027"/>
    </source>
</evidence>
<evidence type="ECO:0000256" key="5">
    <source>
        <dbReference type="ARBA" id="ARBA00022763"/>
    </source>
</evidence>
<evidence type="ECO:0000313" key="12">
    <source>
        <dbReference type="Proteomes" id="UP000067399"/>
    </source>
</evidence>
<dbReference type="Gene3D" id="3.30.470.30">
    <property type="entry name" value="DNA ligase/mRNA capping enzyme"/>
    <property type="match status" value="1"/>
</dbReference>
<keyword evidence="7 9" id="KW-0520">NAD</keyword>
<evidence type="ECO:0000313" key="11">
    <source>
        <dbReference type="EMBL" id="BAS67416.1"/>
    </source>
</evidence>
<evidence type="ECO:0000256" key="6">
    <source>
        <dbReference type="ARBA" id="ARBA00022833"/>
    </source>
</evidence>
<accession>A0A0P0UQF8</accession>
<evidence type="ECO:0000256" key="1">
    <source>
        <dbReference type="ARBA" id="ARBA00004067"/>
    </source>
</evidence>
<dbReference type="AlphaFoldDB" id="A0A0P0UQF8"/>
<dbReference type="CDD" id="cd17748">
    <property type="entry name" value="BRCT_DNA_ligase_like"/>
    <property type="match status" value="1"/>
</dbReference>
<dbReference type="Pfam" id="PF03120">
    <property type="entry name" value="OB_DNA_ligase"/>
    <property type="match status" value="1"/>
</dbReference>
<organism evidence="11 12">
    <name type="scientific">endosymbiont of Bathymodiolus septemdierum str. Myojin knoll</name>
    <dbReference type="NCBI Taxonomy" id="1303921"/>
    <lineage>
        <taxon>Bacteria</taxon>
        <taxon>Pseudomonadati</taxon>
        <taxon>Pseudomonadota</taxon>
        <taxon>Gammaproteobacteria</taxon>
        <taxon>sulfur-oxidizing symbionts</taxon>
    </lineage>
</organism>
<dbReference type="Gene3D" id="2.40.50.140">
    <property type="entry name" value="Nucleic acid-binding proteins"/>
    <property type="match status" value="1"/>
</dbReference>
<keyword evidence="12" id="KW-1185">Reference proteome</keyword>
<dbReference type="HAMAP" id="MF_01588">
    <property type="entry name" value="DNA_ligase_A"/>
    <property type="match status" value="1"/>
</dbReference>
<evidence type="ECO:0000256" key="9">
    <source>
        <dbReference type="HAMAP-Rule" id="MF_01588"/>
    </source>
</evidence>
<dbReference type="Pfam" id="PF00533">
    <property type="entry name" value="BRCT"/>
    <property type="match status" value="1"/>
</dbReference>
<keyword evidence="4 9" id="KW-0479">Metal-binding</keyword>
<dbReference type="Proteomes" id="UP000067399">
    <property type="component" value="Chromosome"/>
</dbReference>
<dbReference type="SMART" id="SM00532">
    <property type="entry name" value="LIGANc"/>
    <property type="match status" value="1"/>
</dbReference>
<comment type="similarity">
    <text evidence="9">Belongs to the NAD-dependent DNA ligase family. LigA subfamily.</text>
</comment>
<evidence type="ECO:0000256" key="2">
    <source>
        <dbReference type="ARBA" id="ARBA00022598"/>
    </source>
</evidence>
<feature type="binding site" evidence="9">
    <location>
        <position position="287"/>
    </location>
    <ligand>
        <name>NAD(+)</name>
        <dbReference type="ChEBI" id="CHEBI:57540"/>
    </ligand>
</feature>
<dbReference type="InterPro" id="IPR010994">
    <property type="entry name" value="RuvA_2-like"/>
</dbReference>
<dbReference type="SUPFAM" id="SSF56091">
    <property type="entry name" value="DNA ligase/mRNA capping enzyme, catalytic domain"/>
    <property type="match status" value="1"/>
</dbReference>
<dbReference type="InterPro" id="IPR001357">
    <property type="entry name" value="BRCT_dom"/>
</dbReference>
<feature type="binding site" evidence="9">
    <location>
        <position position="175"/>
    </location>
    <ligand>
        <name>NAD(+)</name>
        <dbReference type="ChEBI" id="CHEBI:57540"/>
    </ligand>
</feature>
<keyword evidence="2 9" id="KW-0436">Ligase</keyword>
<dbReference type="GO" id="GO:0003911">
    <property type="term" value="F:DNA ligase (NAD+) activity"/>
    <property type="evidence" value="ECO:0007669"/>
    <property type="project" value="UniProtKB-UniRule"/>
</dbReference>
<comment type="caution">
    <text evidence="9">Lacks conserved residue(s) required for the propagation of feature annotation.</text>
</comment>
<dbReference type="Gene3D" id="3.30.1490.70">
    <property type="match status" value="1"/>
</dbReference>
<feature type="binding site" evidence="9">
    <location>
        <position position="144"/>
    </location>
    <ligand>
        <name>NAD(+)</name>
        <dbReference type="ChEBI" id="CHEBI:57540"/>
    </ligand>
</feature>
<feature type="domain" description="BRCT" evidence="10">
    <location>
        <begin position="555"/>
        <end position="631"/>
    </location>
</feature>
<feature type="binding site" evidence="9">
    <location>
        <position position="375"/>
    </location>
    <ligand>
        <name>Zn(2+)</name>
        <dbReference type="ChEBI" id="CHEBI:29105"/>
    </ligand>
</feature>
<feature type="binding site" evidence="9">
    <location>
        <position position="391"/>
    </location>
    <ligand>
        <name>Zn(2+)</name>
        <dbReference type="ChEBI" id="CHEBI:29105"/>
    </ligand>
</feature>
<dbReference type="Gene3D" id="1.10.150.20">
    <property type="entry name" value="5' to 3' exonuclease, C-terminal subdomain"/>
    <property type="match status" value="1"/>
</dbReference>
<evidence type="ECO:0000259" key="10">
    <source>
        <dbReference type="PROSITE" id="PS50172"/>
    </source>
</evidence>
<comment type="catalytic activity">
    <reaction evidence="9">
        <text>NAD(+) + (deoxyribonucleotide)n-3'-hydroxyl + 5'-phospho-(deoxyribonucleotide)m = (deoxyribonucleotide)n+m + AMP + beta-nicotinamide D-nucleotide.</text>
        <dbReference type="EC" id="6.5.1.2"/>
    </reaction>
</comment>
<proteinExistence type="inferred from homology"/>
<keyword evidence="9" id="KW-0464">Manganese</keyword>
<dbReference type="Pfam" id="PF14520">
    <property type="entry name" value="HHH_5"/>
    <property type="match status" value="1"/>
</dbReference>
<evidence type="ECO:0000256" key="8">
    <source>
        <dbReference type="ARBA" id="ARBA00023204"/>
    </source>
</evidence>
<dbReference type="SUPFAM" id="SSF47781">
    <property type="entry name" value="RuvA domain 2-like"/>
    <property type="match status" value="1"/>
</dbReference>
<feature type="binding site" evidence="9">
    <location>
        <position position="378"/>
    </location>
    <ligand>
        <name>Zn(2+)</name>
        <dbReference type="ChEBI" id="CHEBI:29105"/>
    </ligand>
</feature>
<dbReference type="InterPro" id="IPR012340">
    <property type="entry name" value="NA-bd_OB-fold"/>
</dbReference>
<keyword evidence="3 9" id="KW-0235">DNA replication</keyword>
<protein>
    <recommendedName>
        <fullName evidence="9">DNA ligase</fullName>
        <ecNumber evidence="9">6.5.1.2</ecNumber>
    </recommendedName>
    <alternativeName>
        <fullName evidence="9">Polydeoxyribonucleotide synthase [NAD(+)]</fullName>
    </alternativeName>
</protein>
<dbReference type="InterPro" id="IPR001679">
    <property type="entry name" value="DNA_ligase"/>
</dbReference>
<reference evidence="11 12" key="2">
    <citation type="journal article" date="2016" name="ISME J.">
        <title>Heterogeneous composition of key metabolic gene clusters in a vent mussel symbiont population.</title>
        <authorList>
            <person name="Ikuta T."/>
            <person name="Takaki Y."/>
            <person name="Nagai Y."/>
            <person name="Shimamura S."/>
            <person name="Tsuda M."/>
            <person name="Kawagucci S."/>
            <person name="Aoki Y."/>
            <person name="Inoue K."/>
            <person name="Teruya M."/>
            <person name="Satou K."/>
            <person name="Teruya K."/>
            <person name="Shimoji M."/>
            <person name="Tamotsu H."/>
            <person name="Hirano T."/>
            <person name="Maruyama T."/>
            <person name="Yoshida T."/>
        </authorList>
    </citation>
    <scope>NUCLEOTIDE SEQUENCE [LARGE SCALE GENOMIC DNA]</scope>
    <source>
        <strain evidence="11 12">Myojin Knoll</strain>
    </source>
</reference>
<name>A0A0P0UQF8_9GAMM</name>
<feature type="binding site" evidence="9">
    <location>
        <position position="397"/>
    </location>
    <ligand>
        <name>Zn(2+)</name>
        <dbReference type="ChEBI" id="CHEBI:29105"/>
    </ligand>
</feature>
<dbReference type="EC" id="6.5.1.2" evidence="9"/>
<dbReference type="SUPFAM" id="SSF52113">
    <property type="entry name" value="BRCT domain"/>
    <property type="match status" value="1"/>
</dbReference>
<dbReference type="RefSeq" id="WP_083502952.1">
    <property type="nucleotide sequence ID" value="NZ_AP013042.1"/>
</dbReference>
<keyword evidence="9" id="KW-0460">Magnesium</keyword>
<dbReference type="InterPro" id="IPR004150">
    <property type="entry name" value="NAD_DNA_ligase_OB"/>
</dbReference>
<dbReference type="InterPro" id="IPR036420">
    <property type="entry name" value="BRCT_dom_sf"/>
</dbReference>
<dbReference type="OrthoDB" id="9759736at2"/>
<dbReference type="GO" id="GO:0046872">
    <property type="term" value="F:metal ion binding"/>
    <property type="evidence" value="ECO:0007669"/>
    <property type="project" value="UniProtKB-KW"/>
</dbReference>
<evidence type="ECO:0000256" key="4">
    <source>
        <dbReference type="ARBA" id="ARBA00022723"/>
    </source>
</evidence>
<feature type="binding site" evidence="9">
    <location>
        <begin position="90"/>
        <end position="91"/>
    </location>
    <ligand>
        <name>NAD(+)</name>
        <dbReference type="ChEBI" id="CHEBI:57540"/>
    </ligand>
</feature>
<keyword evidence="6 9" id="KW-0862">Zinc</keyword>
<comment type="cofactor">
    <cofactor evidence="9">
        <name>Mg(2+)</name>
        <dbReference type="ChEBI" id="CHEBI:18420"/>
    </cofactor>
    <cofactor evidence="9">
        <name>Mn(2+)</name>
        <dbReference type="ChEBI" id="CHEBI:29035"/>
    </cofactor>
</comment>
<dbReference type="PROSITE" id="PS50172">
    <property type="entry name" value="BRCT"/>
    <property type="match status" value="1"/>
</dbReference>
<comment type="function">
    <text evidence="1 9">DNA ligase that catalyzes the formation of phosphodiester linkages between 5'-phosphoryl and 3'-hydroxyl groups in double-stranded DNA using NAD as a coenzyme and as the energy source for the reaction. It is essential for DNA replication and repair of damaged DNA.</text>
</comment>
<dbReference type="EMBL" id="AP013042">
    <property type="protein sequence ID" value="BAS67416.1"/>
    <property type="molecule type" value="Genomic_DNA"/>
</dbReference>